<keyword evidence="2" id="KW-1133">Transmembrane helix</keyword>
<sequence>MEAEAASATLGMPPPPSAAAARSPTSVVQRLDPRRLLALFAAPAQWKRSGEESSGNGNNNFVGPTTLGALPSYVLLVSLGMCAVVLRVLVKKSLGAVRRGA</sequence>
<keyword evidence="4" id="KW-1185">Reference proteome</keyword>
<protein>
    <submittedName>
        <fullName evidence="3">Uncharacterized protein</fullName>
    </submittedName>
</protein>
<evidence type="ECO:0000256" key="2">
    <source>
        <dbReference type="SAM" id="Phobius"/>
    </source>
</evidence>
<comment type="caution">
    <text evidence="3">The sequence shown here is derived from an EMBL/GenBank/DDBJ whole genome shotgun (WGS) entry which is preliminary data.</text>
</comment>
<feature type="region of interest" description="Disordered" evidence="1">
    <location>
        <begin position="1"/>
        <end position="26"/>
    </location>
</feature>
<keyword evidence="2" id="KW-0812">Transmembrane</keyword>
<proteinExistence type="predicted"/>
<dbReference type="EMBL" id="JARJCM010000120">
    <property type="protein sequence ID" value="KAJ7027718.1"/>
    <property type="molecule type" value="Genomic_DNA"/>
</dbReference>
<name>A0AAD6SHG1_9AGAR</name>
<evidence type="ECO:0000313" key="4">
    <source>
        <dbReference type="Proteomes" id="UP001218188"/>
    </source>
</evidence>
<feature type="transmembrane region" description="Helical" evidence="2">
    <location>
        <begin position="70"/>
        <end position="90"/>
    </location>
</feature>
<organism evidence="3 4">
    <name type="scientific">Mycena alexandri</name>
    <dbReference type="NCBI Taxonomy" id="1745969"/>
    <lineage>
        <taxon>Eukaryota</taxon>
        <taxon>Fungi</taxon>
        <taxon>Dikarya</taxon>
        <taxon>Basidiomycota</taxon>
        <taxon>Agaricomycotina</taxon>
        <taxon>Agaricomycetes</taxon>
        <taxon>Agaricomycetidae</taxon>
        <taxon>Agaricales</taxon>
        <taxon>Marasmiineae</taxon>
        <taxon>Mycenaceae</taxon>
        <taxon>Mycena</taxon>
    </lineage>
</organism>
<accession>A0AAD6SHG1</accession>
<keyword evidence="2" id="KW-0472">Membrane</keyword>
<dbReference type="AlphaFoldDB" id="A0AAD6SHG1"/>
<reference evidence="3" key="1">
    <citation type="submission" date="2023-03" db="EMBL/GenBank/DDBJ databases">
        <title>Massive genome expansion in bonnet fungi (Mycena s.s.) driven by repeated elements and novel gene families across ecological guilds.</title>
        <authorList>
            <consortium name="Lawrence Berkeley National Laboratory"/>
            <person name="Harder C.B."/>
            <person name="Miyauchi S."/>
            <person name="Viragh M."/>
            <person name="Kuo A."/>
            <person name="Thoen E."/>
            <person name="Andreopoulos B."/>
            <person name="Lu D."/>
            <person name="Skrede I."/>
            <person name="Drula E."/>
            <person name="Henrissat B."/>
            <person name="Morin E."/>
            <person name="Kohler A."/>
            <person name="Barry K."/>
            <person name="LaButti K."/>
            <person name="Morin E."/>
            <person name="Salamov A."/>
            <person name="Lipzen A."/>
            <person name="Mereny Z."/>
            <person name="Hegedus B."/>
            <person name="Baldrian P."/>
            <person name="Stursova M."/>
            <person name="Weitz H."/>
            <person name="Taylor A."/>
            <person name="Grigoriev I.V."/>
            <person name="Nagy L.G."/>
            <person name="Martin F."/>
            <person name="Kauserud H."/>
        </authorList>
    </citation>
    <scope>NUCLEOTIDE SEQUENCE</scope>
    <source>
        <strain evidence="3">CBHHK200</strain>
    </source>
</reference>
<dbReference type="Proteomes" id="UP001218188">
    <property type="component" value="Unassembled WGS sequence"/>
</dbReference>
<gene>
    <name evidence="3" type="ORF">C8F04DRAFT_1121529</name>
</gene>
<evidence type="ECO:0000313" key="3">
    <source>
        <dbReference type="EMBL" id="KAJ7027718.1"/>
    </source>
</evidence>
<evidence type="ECO:0000256" key="1">
    <source>
        <dbReference type="SAM" id="MobiDB-lite"/>
    </source>
</evidence>